<feature type="transmembrane region" description="Helical" evidence="5">
    <location>
        <begin position="94"/>
        <end position="116"/>
    </location>
</feature>
<dbReference type="GO" id="GO:0012505">
    <property type="term" value="C:endomembrane system"/>
    <property type="evidence" value="ECO:0007669"/>
    <property type="project" value="UniProtKB-SubCell"/>
</dbReference>
<evidence type="ECO:0000256" key="1">
    <source>
        <dbReference type="ARBA" id="ARBA00004127"/>
    </source>
</evidence>
<feature type="non-terminal residue" evidence="7">
    <location>
        <position position="1"/>
    </location>
</feature>
<dbReference type="InterPro" id="IPR050911">
    <property type="entry name" value="DRAM/TMEM150_Autophagy_Mod"/>
</dbReference>
<keyword evidence="4 5" id="KW-0472">Membrane</keyword>
<dbReference type="PANTHER" id="PTHR21324:SF2">
    <property type="entry name" value="EG:22E5.9 PROTEIN"/>
    <property type="match status" value="1"/>
</dbReference>
<feature type="domain" description="CWH43-like N-terminal" evidence="6">
    <location>
        <begin position="3"/>
        <end position="232"/>
    </location>
</feature>
<feature type="non-terminal residue" evidence="7">
    <location>
        <position position="234"/>
    </location>
</feature>
<evidence type="ECO:0000259" key="6">
    <source>
        <dbReference type="Pfam" id="PF10277"/>
    </source>
</evidence>
<sequence>YHWMLPLVAVLAWWGMLIGMLAGWAVQGRPVYPFMGHTQTIIYISHMGALSGYQALFIVCASVQAIFYWLTLCSERYLRHSGRLLPNWQRAERIMIGLSILSGVIGQLGIIMVSIFNTVDHHRTHMKMLILFLIGMALSALFMSMEIIMLDRNYYRDRAPAQREKYRQFKWRFIISYSTKLLWVAMAIGLAIGFGTLNLTGHTRTAKNASAILEWTLAFFYGFYLISLSFDLLP</sequence>
<evidence type="ECO:0000313" key="8">
    <source>
        <dbReference type="Proteomes" id="UP000095009"/>
    </source>
</evidence>
<dbReference type="EMBL" id="KV454409">
    <property type="protein sequence ID" value="ODQ65595.1"/>
    <property type="molecule type" value="Genomic_DNA"/>
</dbReference>
<proteinExistence type="predicted"/>
<dbReference type="GO" id="GO:0005886">
    <property type="term" value="C:plasma membrane"/>
    <property type="evidence" value="ECO:0007669"/>
    <property type="project" value="TreeGrafter"/>
</dbReference>
<dbReference type="AlphaFoldDB" id="A0A1E3PJK5"/>
<dbReference type="PANTHER" id="PTHR21324">
    <property type="entry name" value="FASTING-INDUCIBLE INTEGRAL MEMBRANE PROTEIN TM6P1-RELATED"/>
    <property type="match status" value="1"/>
</dbReference>
<feature type="transmembrane region" description="Helical" evidence="5">
    <location>
        <begin position="128"/>
        <end position="150"/>
    </location>
</feature>
<protein>
    <recommendedName>
        <fullName evidence="6">CWH43-like N-terminal domain-containing protein</fullName>
    </recommendedName>
</protein>
<accession>A0A1E3PJK5</accession>
<keyword evidence="8" id="KW-1185">Reference proteome</keyword>
<name>A0A1E3PJK5_9ASCO</name>
<feature type="transmembrane region" description="Helical" evidence="5">
    <location>
        <begin position="52"/>
        <end position="73"/>
    </location>
</feature>
<organism evidence="7 8">
    <name type="scientific">Nadsonia fulvescens var. elongata DSM 6958</name>
    <dbReference type="NCBI Taxonomy" id="857566"/>
    <lineage>
        <taxon>Eukaryota</taxon>
        <taxon>Fungi</taxon>
        <taxon>Dikarya</taxon>
        <taxon>Ascomycota</taxon>
        <taxon>Saccharomycotina</taxon>
        <taxon>Dipodascomycetes</taxon>
        <taxon>Dipodascales</taxon>
        <taxon>Dipodascales incertae sedis</taxon>
        <taxon>Nadsonia</taxon>
    </lineage>
</organism>
<dbReference type="InterPro" id="IPR019402">
    <property type="entry name" value="CWH43_N"/>
</dbReference>
<reference evidence="7 8" key="1">
    <citation type="journal article" date="2016" name="Proc. Natl. Acad. Sci. U.S.A.">
        <title>Comparative genomics of biotechnologically important yeasts.</title>
        <authorList>
            <person name="Riley R."/>
            <person name="Haridas S."/>
            <person name="Wolfe K.H."/>
            <person name="Lopes M.R."/>
            <person name="Hittinger C.T."/>
            <person name="Goeker M."/>
            <person name="Salamov A.A."/>
            <person name="Wisecaver J.H."/>
            <person name="Long T.M."/>
            <person name="Calvey C.H."/>
            <person name="Aerts A.L."/>
            <person name="Barry K.W."/>
            <person name="Choi C."/>
            <person name="Clum A."/>
            <person name="Coughlan A.Y."/>
            <person name="Deshpande S."/>
            <person name="Douglass A.P."/>
            <person name="Hanson S.J."/>
            <person name="Klenk H.-P."/>
            <person name="LaButti K.M."/>
            <person name="Lapidus A."/>
            <person name="Lindquist E.A."/>
            <person name="Lipzen A.M."/>
            <person name="Meier-Kolthoff J.P."/>
            <person name="Ohm R.A."/>
            <person name="Otillar R.P."/>
            <person name="Pangilinan J.L."/>
            <person name="Peng Y."/>
            <person name="Rokas A."/>
            <person name="Rosa C.A."/>
            <person name="Scheuner C."/>
            <person name="Sibirny A.A."/>
            <person name="Slot J.C."/>
            <person name="Stielow J.B."/>
            <person name="Sun H."/>
            <person name="Kurtzman C.P."/>
            <person name="Blackwell M."/>
            <person name="Grigoriev I.V."/>
            <person name="Jeffries T.W."/>
        </authorList>
    </citation>
    <scope>NUCLEOTIDE SEQUENCE [LARGE SCALE GENOMIC DNA]</scope>
    <source>
        <strain evidence="7 8">DSM 6958</strain>
    </source>
</reference>
<gene>
    <name evidence="7" type="ORF">NADFUDRAFT_6303</name>
</gene>
<evidence type="ECO:0000256" key="2">
    <source>
        <dbReference type="ARBA" id="ARBA00022692"/>
    </source>
</evidence>
<keyword evidence="3 5" id="KW-1133">Transmembrane helix</keyword>
<comment type="subcellular location">
    <subcellularLocation>
        <location evidence="1">Endomembrane system</location>
        <topology evidence="1">Multi-pass membrane protein</topology>
    </subcellularLocation>
</comment>
<dbReference type="OrthoDB" id="10032492at2759"/>
<dbReference type="Proteomes" id="UP000095009">
    <property type="component" value="Unassembled WGS sequence"/>
</dbReference>
<dbReference type="Pfam" id="PF10277">
    <property type="entry name" value="Frag1"/>
    <property type="match status" value="1"/>
</dbReference>
<evidence type="ECO:0000313" key="7">
    <source>
        <dbReference type="EMBL" id="ODQ65595.1"/>
    </source>
</evidence>
<evidence type="ECO:0000256" key="4">
    <source>
        <dbReference type="ARBA" id="ARBA00023136"/>
    </source>
</evidence>
<evidence type="ECO:0000256" key="3">
    <source>
        <dbReference type="ARBA" id="ARBA00022989"/>
    </source>
</evidence>
<evidence type="ECO:0000256" key="5">
    <source>
        <dbReference type="SAM" id="Phobius"/>
    </source>
</evidence>
<feature type="transmembrane region" description="Helical" evidence="5">
    <location>
        <begin position="171"/>
        <end position="192"/>
    </location>
</feature>
<feature type="transmembrane region" description="Helical" evidence="5">
    <location>
        <begin position="212"/>
        <end position="233"/>
    </location>
</feature>
<keyword evidence="2 5" id="KW-0812">Transmembrane</keyword>
<dbReference type="STRING" id="857566.A0A1E3PJK5"/>